<reference evidence="3 4" key="1">
    <citation type="submission" date="2016-06" db="EMBL/GenBank/DDBJ databases">
        <title>Comparative genomics of the ectomycorrhizal sister species Rhizopogon vinicolor and Rhizopogon vesiculosus (Basidiomycota: Boletales) reveals a divergence of the mating type B locus.</title>
        <authorList>
            <consortium name="DOE Joint Genome Institute"/>
            <person name="Mujic A.B."/>
            <person name="Kuo A."/>
            <person name="Tritt A."/>
            <person name="Lipzen A."/>
            <person name="Chen C."/>
            <person name="Johnson J."/>
            <person name="Sharma A."/>
            <person name="Barry K."/>
            <person name="Grigoriev I.V."/>
            <person name="Spatafora J.W."/>
        </authorList>
    </citation>
    <scope>NUCLEOTIDE SEQUENCE [LARGE SCALE GENOMIC DNA]</scope>
    <source>
        <strain evidence="3 4">AM-OR11-026</strain>
    </source>
</reference>
<dbReference type="EMBL" id="KV448958">
    <property type="protein sequence ID" value="OAX32624.1"/>
    <property type="molecule type" value="Genomic_DNA"/>
</dbReference>
<evidence type="ECO:0000259" key="2">
    <source>
        <dbReference type="Pfam" id="PF20151"/>
    </source>
</evidence>
<gene>
    <name evidence="3" type="ORF">K503DRAFT_787076</name>
</gene>
<proteinExistence type="predicted"/>
<keyword evidence="1" id="KW-1133">Transmembrane helix</keyword>
<name>A0A1B7MJ43_9AGAM</name>
<sequence>MSNEEVQAVTSLLWNNYTSSIILTLVSYEYLLQFEKEVTYVWQRRWSLMSWFYLTVRYFGLFIALISGFCYDIAVLVVWGLSVYSCLSQAILIWRLYALYNQSKHLLYVLVQASMCIVFQMHFRLFSPLRSS</sequence>
<dbReference type="Proteomes" id="UP000092154">
    <property type="component" value="Unassembled WGS sequence"/>
</dbReference>
<dbReference type="InterPro" id="IPR045340">
    <property type="entry name" value="DUF6533"/>
</dbReference>
<dbReference type="InParanoid" id="A0A1B7MJ43"/>
<feature type="domain" description="DUF6533" evidence="2">
    <location>
        <begin position="19"/>
        <end position="62"/>
    </location>
</feature>
<dbReference type="AlphaFoldDB" id="A0A1B7MJ43"/>
<feature type="transmembrane region" description="Helical" evidence="1">
    <location>
        <begin position="106"/>
        <end position="123"/>
    </location>
</feature>
<dbReference type="OrthoDB" id="3038503at2759"/>
<evidence type="ECO:0000313" key="4">
    <source>
        <dbReference type="Proteomes" id="UP000092154"/>
    </source>
</evidence>
<keyword evidence="1" id="KW-0472">Membrane</keyword>
<accession>A0A1B7MJ43</accession>
<keyword evidence="4" id="KW-1185">Reference proteome</keyword>
<organism evidence="3 4">
    <name type="scientific">Rhizopogon vinicolor AM-OR11-026</name>
    <dbReference type="NCBI Taxonomy" id="1314800"/>
    <lineage>
        <taxon>Eukaryota</taxon>
        <taxon>Fungi</taxon>
        <taxon>Dikarya</taxon>
        <taxon>Basidiomycota</taxon>
        <taxon>Agaricomycotina</taxon>
        <taxon>Agaricomycetes</taxon>
        <taxon>Agaricomycetidae</taxon>
        <taxon>Boletales</taxon>
        <taxon>Suillineae</taxon>
        <taxon>Rhizopogonaceae</taxon>
        <taxon>Rhizopogon</taxon>
    </lineage>
</organism>
<dbReference type="Pfam" id="PF20151">
    <property type="entry name" value="DUF6533"/>
    <property type="match status" value="1"/>
</dbReference>
<evidence type="ECO:0000256" key="1">
    <source>
        <dbReference type="SAM" id="Phobius"/>
    </source>
</evidence>
<feature type="transmembrane region" description="Helical" evidence="1">
    <location>
        <begin position="75"/>
        <end position="94"/>
    </location>
</feature>
<keyword evidence="1" id="KW-0812">Transmembrane</keyword>
<feature type="transmembrane region" description="Helical" evidence="1">
    <location>
        <begin position="51"/>
        <end position="69"/>
    </location>
</feature>
<protein>
    <recommendedName>
        <fullName evidence="2">DUF6533 domain-containing protein</fullName>
    </recommendedName>
</protein>
<evidence type="ECO:0000313" key="3">
    <source>
        <dbReference type="EMBL" id="OAX32624.1"/>
    </source>
</evidence>
<feature type="transmembrane region" description="Helical" evidence="1">
    <location>
        <begin position="12"/>
        <end position="31"/>
    </location>
</feature>